<reference evidence="11 12" key="1">
    <citation type="journal article" date="2013" name="Stand. Genomic Sci.">
        <title>Genome sequence of the reddish-pigmented Rubellimicrobium thermophilum type strain (DSM 16684(T)), a member of the Roseobacter clade.</title>
        <authorList>
            <person name="Fiebig A."/>
            <person name="Riedel T."/>
            <person name="Gronow S."/>
            <person name="Petersen J."/>
            <person name="Klenk H.P."/>
            <person name="Goker M."/>
        </authorList>
    </citation>
    <scope>NUCLEOTIDE SEQUENCE [LARGE SCALE GENOMIC DNA]</scope>
    <source>
        <strain evidence="11 12">DSM 16684</strain>
    </source>
</reference>
<dbReference type="PANTHER" id="PTHR42930:SF3">
    <property type="entry name" value="PHOSPHATE-SPECIFIC TRANSPORT SYSTEM ACCESSORY PROTEIN PHOU"/>
    <property type="match status" value="1"/>
</dbReference>
<comment type="subunit">
    <text evidence="3 8">Homodimer.</text>
</comment>
<dbReference type="Gene3D" id="1.20.58.220">
    <property type="entry name" value="Phosphate transport system protein phou homolog 2, domain 2"/>
    <property type="match status" value="1"/>
</dbReference>
<keyword evidence="5 8" id="KW-0963">Cytoplasm</keyword>
<feature type="domain" description="PhoU" evidence="10">
    <location>
        <begin position="125"/>
        <end position="209"/>
    </location>
</feature>
<feature type="region of interest" description="Disordered" evidence="9">
    <location>
        <begin position="216"/>
        <end position="252"/>
    </location>
</feature>
<dbReference type="GO" id="GO:0006817">
    <property type="term" value="P:phosphate ion transport"/>
    <property type="evidence" value="ECO:0007669"/>
    <property type="project" value="UniProtKB-KW"/>
</dbReference>
<dbReference type="InterPro" id="IPR038078">
    <property type="entry name" value="PhoU-like_sf"/>
</dbReference>
<dbReference type="GO" id="GO:0045936">
    <property type="term" value="P:negative regulation of phosphate metabolic process"/>
    <property type="evidence" value="ECO:0007669"/>
    <property type="project" value="InterPro"/>
</dbReference>
<comment type="similarity">
    <text evidence="2 8">Belongs to the PhoU family.</text>
</comment>
<protein>
    <recommendedName>
        <fullName evidence="8">Phosphate-specific transport system accessory protein PhoU</fullName>
    </recommendedName>
</protein>
<evidence type="ECO:0000313" key="12">
    <source>
        <dbReference type="Proteomes" id="UP000015346"/>
    </source>
</evidence>
<dbReference type="AlphaFoldDB" id="S9QT17"/>
<evidence type="ECO:0000256" key="2">
    <source>
        <dbReference type="ARBA" id="ARBA00008107"/>
    </source>
</evidence>
<evidence type="ECO:0000256" key="4">
    <source>
        <dbReference type="ARBA" id="ARBA00022448"/>
    </source>
</evidence>
<dbReference type="NCBIfam" id="TIGR02135">
    <property type="entry name" value="phoU_full"/>
    <property type="match status" value="1"/>
</dbReference>
<dbReference type="InterPro" id="IPR026022">
    <property type="entry name" value="PhoU_dom"/>
</dbReference>
<dbReference type="OrthoDB" id="9814256at2"/>
<evidence type="ECO:0000256" key="3">
    <source>
        <dbReference type="ARBA" id="ARBA00011738"/>
    </source>
</evidence>
<comment type="function">
    <text evidence="7 8">Plays a role in the regulation of phosphate uptake.</text>
</comment>
<evidence type="ECO:0000256" key="7">
    <source>
        <dbReference type="ARBA" id="ARBA00056181"/>
    </source>
</evidence>
<dbReference type="RefSeq" id="WP_021098264.1">
    <property type="nucleotide sequence ID" value="NZ_KE557322.1"/>
</dbReference>
<dbReference type="PANTHER" id="PTHR42930">
    <property type="entry name" value="PHOSPHATE-SPECIFIC TRANSPORT SYSTEM ACCESSORY PROTEIN PHOU"/>
    <property type="match status" value="1"/>
</dbReference>
<dbReference type="PATRIC" id="fig|1123069.3.peg.2154"/>
<evidence type="ECO:0000259" key="10">
    <source>
        <dbReference type="Pfam" id="PF01895"/>
    </source>
</evidence>
<dbReference type="GO" id="GO:0030643">
    <property type="term" value="P:intracellular phosphate ion homeostasis"/>
    <property type="evidence" value="ECO:0007669"/>
    <property type="project" value="InterPro"/>
</dbReference>
<evidence type="ECO:0000256" key="8">
    <source>
        <dbReference type="PIRNR" id="PIRNR003107"/>
    </source>
</evidence>
<name>S9QT17_9RHOB</name>
<feature type="domain" description="PhoU" evidence="10">
    <location>
        <begin position="21"/>
        <end position="109"/>
    </location>
</feature>
<dbReference type="EMBL" id="AOLV01000024">
    <property type="protein sequence ID" value="EPX84501.1"/>
    <property type="molecule type" value="Genomic_DNA"/>
</dbReference>
<sequence>MNEPHTLKAYDRDLETLQAHVLKMGGLVEEAIRHGAEALARRDAETADRIRRGDRAIDALEQQIVDEVARIIALRAPMASDLRILLTALRLANSLERMGDYAKNVAKRVTVLASLPAWGVEASLGRMAREVGEMLRDTLDAFVRRDEAMARDVLLRDEALDQMYNALFRELLTFMMEDPRTITPMMHLHFIAKNTERMGDIVTNMAEQVIYLVTGERPREDRPKGDRTAYVGAPDDLTAALSGDPSGGSRAP</sequence>
<proteinExistence type="inferred from homology"/>
<dbReference type="SUPFAM" id="SSF109755">
    <property type="entry name" value="PhoU-like"/>
    <property type="match status" value="1"/>
</dbReference>
<organism evidence="11 12">
    <name type="scientific">Rubellimicrobium thermophilum DSM 16684</name>
    <dbReference type="NCBI Taxonomy" id="1123069"/>
    <lineage>
        <taxon>Bacteria</taxon>
        <taxon>Pseudomonadati</taxon>
        <taxon>Pseudomonadota</taxon>
        <taxon>Alphaproteobacteria</taxon>
        <taxon>Rhodobacterales</taxon>
        <taxon>Roseobacteraceae</taxon>
        <taxon>Rubellimicrobium</taxon>
    </lineage>
</organism>
<comment type="caution">
    <text evidence="11">The sequence shown here is derived from an EMBL/GenBank/DDBJ whole genome shotgun (WGS) entry which is preliminary data.</text>
</comment>
<dbReference type="Proteomes" id="UP000015346">
    <property type="component" value="Unassembled WGS sequence"/>
</dbReference>
<evidence type="ECO:0000256" key="5">
    <source>
        <dbReference type="ARBA" id="ARBA00022490"/>
    </source>
</evidence>
<dbReference type="FunFam" id="1.20.58.220:FF:000004">
    <property type="entry name" value="Phosphate-specific transport system accessory protein PhoU"/>
    <property type="match status" value="1"/>
</dbReference>
<keyword evidence="4 8" id="KW-0813">Transport</keyword>
<keyword evidence="6 8" id="KW-0592">Phosphate transport</keyword>
<evidence type="ECO:0000313" key="11">
    <source>
        <dbReference type="EMBL" id="EPX84501.1"/>
    </source>
</evidence>
<comment type="subcellular location">
    <subcellularLocation>
        <location evidence="1 8">Cytoplasm</location>
    </subcellularLocation>
</comment>
<dbReference type="InterPro" id="IPR028366">
    <property type="entry name" value="PhoU"/>
</dbReference>
<evidence type="ECO:0000256" key="1">
    <source>
        <dbReference type="ARBA" id="ARBA00004496"/>
    </source>
</evidence>
<feature type="compositionally biased region" description="Basic and acidic residues" evidence="9">
    <location>
        <begin position="216"/>
        <end position="227"/>
    </location>
</feature>
<evidence type="ECO:0000256" key="9">
    <source>
        <dbReference type="SAM" id="MobiDB-lite"/>
    </source>
</evidence>
<gene>
    <name evidence="11" type="ORF">ruthe_02181</name>
</gene>
<dbReference type="HOGENOM" id="CLU_078518_2_1_5"/>
<dbReference type="Pfam" id="PF01895">
    <property type="entry name" value="PhoU"/>
    <property type="match status" value="2"/>
</dbReference>
<keyword evidence="12" id="KW-1185">Reference proteome</keyword>
<dbReference type="GO" id="GO:0005737">
    <property type="term" value="C:cytoplasm"/>
    <property type="evidence" value="ECO:0007669"/>
    <property type="project" value="UniProtKB-SubCell"/>
</dbReference>
<dbReference type="PIRSF" id="PIRSF003107">
    <property type="entry name" value="PhoU"/>
    <property type="match status" value="1"/>
</dbReference>
<accession>S9QT17</accession>
<dbReference type="STRING" id="1123069.ruthe_02181"/>
<evidence type="ECO:0000256" key="6">
    <source>
        <dbReference type="ARBA" id="ARBA00022592"/>
    </source>
</evidence>